<dbReference type="Pfam" id="PF09347">
    <property type="entry name" value="DUF1989"/>
    <property type="match status" value="1"/>
</dbReference>
<sequence>MTDPVTIPARRGKATRVAKGQTIKVINTHGEQVVDTWAFNVDDLTEFMSMEHSRAHILKVIPVVGDTMLTNRRRPILTFLEDTAGGVHDTLMAACDKHRYKFLGVEGYHDNCEDNLHAGMREIGLNAPETPSPLNLFMNIPVQPDRTISFEAPVSTPGSYVLLRAEMDLVIAFSACPQDILPINGKAGQPTEAHFVVAP</sequence>
<reference evidence="2 3" key="1">
    <citation type="submission" date="2019-04" db="EMBL/GenBank/DDBJ databases">
        <authorList>
            <person name="Feng G."/>
            <person name="Zhu H."/>
        </authorList>
    </citation>
    <scope>NUCLEOTIDE SEQUENCE [LARGE SCALE GENOMIC DNA]</scope>
    <source>
        <strain evidence="2 3">6HR-1</strain>
    </source>
</reference>
<evidence type="ECO:0000259" key="1">
    <source>
        <dbReference type="Pfam" id="PF09347"/>
    </source>
</evidence>
<gene>
    <name evidence="2" type="ORF">EU555_19230</name>
</gene>
<proteinExistence type="predicted"/>
<dbReference type="Proteomes" id="UP000297535">
    <property type="component" value="Unassembled WGS sequence"/>
</dbReference>
<organism evidence="2 3">
    <name type="scientific">Methylobacterium nonmethylotrophicum</name>
    <dbReference type="NCBI Taxonomy" id="1141884"/>
    <lineage>
        <taxon>Bacteria</taxon>
        <taxon>Pseudomonadati</taxon>
        <taxon>Pseudomonadota</taxon>
        <taxon>Alphaproteobacteria</taxon>
        <taxon>Hyphomicrobiales</taxon>
        <taxon>Methylobacteriaceae</taxon>
        <taxon>Methylobacterium</taxon>
    </lineage>
</organism>
<protein>
    <submittedName>
        <fullName evidence="2">Urea carboxylase-associated family protein</fullName>
    </submittedName>
</protein>
<dbReference type="RefSeq" id="WP_135416831.1">
    <property type="nucleotide sequence ID" value="NZ_SRLB01000013.1"/>
</dbReference>
<comment type="caution">
    <text evidence="2">The sequence shown here is derived from an EMBL/GenBank/DDBJ whole genome shotgun (WGS) entry which is preliminary data.</text>
</comment>
<dbReference type="AlphaFoldDB" id="A0A4Z0NMG9"/>
<dbReference type="InterPro" id="IPR018959">
    <property type="entry name" value="DUF1989"/>
</dbReference>
<name>A0A4Z0NMG9_9HYPH</name>
<keyword evidence="3" id="KW-1185">Reference proteome</keyword>
<evidence type="ECO:0000313" key="3">
    <source>
        <dbReference type="Proteomes" id="UP000297535"/>
    </source>
</evidence>
<evidence type="ECO:0000313" key="2">
    <source>
        <dbReference type="EMBL" id="TGD97759.1"/>
    </source>
</evidence>
<feature type="domain" description="DUF1989" evidence="1">
    <location>
        <begin position="6"/>
        <end position="170"/>
    </location>
</feature>
<dbReference type="PANTHER" id="PTHR31527:SF0">
    <property type="entry name" value="RE64534P"/>
    <property type="match status" value="1"/>
</dbReference>
<accession>A0A4Z0NMG9</accession>
<dbReference type="OrthoDB" id="9772660at2"/>
<dbReference type="EMBL" id="SRLB01000013">
    <property type="protein sequence ID" value="TGD97759.1"/>
    <property type="molecule type" value="Genomic_DNA"/>
</dbReference>
<dbReference type="PANTHER" id="PTHR31527">
    <property type="entry name" value="RE64534P"/>
    <property type="match status" value="1"/>
</dbReference>